<evidence type="ECO:0000313" key="12">
    <source>
        <dbReference type="EMBL" id="GGI26013.1"/>
    </source>
</evidence>
<evidence type="ECO:0000256" key="9">
    <source>
        <dbReference type="RuleBase" id="RU364072"/>
    </source>
</evidence>
<evidence type="ECO:0000313" key="15">
    <source>
        <dbReference type="Proteomes" id="UP000625079"/>
    </source>
</evidence>
<dbReference type="AlphaFoldDB" id="A0A410VIM8"/>
<proteinExistence type="predicted"/>
<keyword evidence="14" id="KW-1185">Reference proteome</keyword>
<feature type="region of interest" description="Disordered" evidence="10">
    <location>
        <begin position="35"/>
        <end position="66"/>
    </location>
</feature>
<evidence type="ECO:0000256" key="1">
    <source>
        <dbReference type="ARBA" id="ARBA00003761"/>
    </source>
</evidence>
<accession>A0A410VIM8</accession>
<dbReference type="OrthoDB" id="9811735at2"/>
<comment type="pathway">
    <text evidence="2 9">Lipid metabolism; fatty acid biosynthesis.</text>
</comment>
<dbReference type="InterPro" id="IPR001882">
    <property type="entry name" value="Biotin_BS"/>
</dbReference>
<dbReference type="CDD" id="cd06850">
    <property type="entry name" value="biotinyl_domain"/>
    <property type="match status" value="1"/>
</dbReference>
<evidence type="ECO:0000256" key="6">
    <source>
        <dbReference type="ARBA" id="ARBA00023098"/>
    </source>
</evidence>
<dbReference type="SUPFAM" id="SSF51230">
    <property type="entry name" value="Single hybrid motif"/>
    <property type="match status" value="1"/>
</dbReference>
<organism evidence="12 15">
    <name type="scientific">Bradyrhizobium guangdongense</name>
    <dbReference type="NCBI Taxonomy" id="1325090"/>
    <lineage>
        <taxon>Bacteria</taxon>
        <taxon>Pseudomonadati</taxon>
        <taxon>Pseudomonadota</taxon>
        <taxon>Alphaproteobacteria</taxon>
        <taxon>Hyphomicrobiales</taxon>
        <taxon>Nitrobacteraceae</taxon>
        <taxon>Bradyrhizobium</taxon>
    </lineage>
</organism>
<dbReference type="InterPro" id="IPR000089">
    <property type="entry name" value="Biotin_lipoyl"/>
</dbReference>
<evidence type="ECO:0000256" key="2">
    <source>
        <dbReference type="ARBA" id="ARBA00005194"/>
    </source>
</evidence>
<dbReference type="PROSITE" id="PS00188">
    <property type="entry name" value="BIOTIN"/>
    <property type="match status" value="1"/>
</dbReference>
<reference evidence="12" key="1">
    <citation type="journal article" date="2014" name="Int. J. Syst. Evol. Microbiol.">
        <title>Complete genome sequence of Corynebacterium casei LMG S-19264T (=DSM 44701T), isolated from a smear-ripened cheese.</title>
        <authorList>
            <consortium name="US DOE Joint Genome Institute (JGI-PGF)"/>
            <person name="Walter F."/>
            <person name="Albersmeier A."/>
            <person name="Kalinowski J."/>
            <person name="Ruckert C."/>
        </authorList>
    </citation>
    <scope>NUCLEOTIDE SEQUENCE</scope>
    <source>
        <strain evidence="12">CGMCC 1.15034</strain>
    </source>
</reference>
<dbReference type="Pfam" id="PF00364">
    <property type="entry name" value="Biotin_lipoyl"/>
    <property type="match status" value="1"/>
</dbReference>
<dbReference type="Proteomes" id="UP000625079">
    <property type="component" value="Unassembled WGS sequence"/>
</dbReference>
<dbReference type="InterPro" id="IPR050709">
    <property type="entry name" value="Biotin_Carboxyl_Carrier/Decarb"/>
</dbReference>
<dbReference type="Gene3D" id="2.40.50.100">
    <property type="match status" value="1"/>
</dbReference>
<dbReference type="InterPro" id="IPR001249">
    <property type="entry name" value="AcCoA_biotinCC"/>
</dbReference>
<dbReference type="GO" id="GO:0009317">
    <property type="term" value="C:acetyl-CoA carboxylase complex"/>
    <property type="evidence" value="ECO:0007669"/>
    <property type="project" value="InterPro"/>
</dbReference>
<protein>
    <recommendedName>
        <fullName evidence="3 9">Biotin carboxyl carrier protein of acetyl-CoA carboxylase</fullName>
    </recommendedName>
</protein>
<keyword evidence="4 9" id="KW-0444">Lipid biosynthesis</keyword>
<keyword evidence="6 9" id="KW-0443">Lipid metabolism</keyword>
<comment type="function">
    <text evidence="1 9">This protein is a component of the acetyl coenzyme A carboxylase complex; first, biotin carboxylase catalyzes the carboxylation of the carrier protein and then the transcarboxylase transfers the carboxyl group to form malonyl-CoA.</text>
</comment>
<sequence>MDLDRIKSLIDAMAASDLAEMEFSQGGMSLRLVRRPQPTESRPAVPVVAATARPPSRPEPAQPAPVNAAADGVVAPLFGVAYLQPDPDAPPFVTVAQAITAGTTLCVIEAMKMFHEVRADRDGAVIAILVSTGQEVEAGQELMRIR</sequence>
<evidence type="ECO:0000256" key="5">
    <source>
        <dbReference type="ARBA" id="ARBA00022832"/>
    </source>
</evidence>
<evidence type="ECO:0000256" key="10">
    <source>
        <dbReference type="SAM" id="MobiDB-lite"/>
    </source>
</evidence>
<reference evidence="13 14" key="2">
    <citation type="submission" date="2018-06" db="EMBL/GenBank/DDBJ databases">
        <title>Comparative genomics of rhizobia nodulating Arachis hypogaea in China.</title>
        <authorList>
            <person name="Li Y."/>
        </authorList>
    </citation>
    <scope>NUCLEOTIDE SEQUENCE [LARGE SCALE GENOMIC DNA]</scope>
    <source>
        <strain evidence="13 14">CCBAU 51658</strain>
        <plasmid evidence="13 14">unnamed</plasmid>
    </source>
</reference>
<dbReference type="PRINTS" id="PR01071">
    <property type="entry name" value="ACOABIOTINCC"/>
</dbReference>
<evidence type="ECO:0000313" key="13">
    <source>
        <dbReference type="EMBL" id="QOZ64734.1"/>
    </source>
</evidence>
<dbReference type="PROSITE" id="PS50968">
    <property type="entry name" value="BIOTINYL_LIPOYL"/>
    <property type="match status" value="1"/>
</dbReference>
<dbReference type="EMBL" id="BMHC01000007">
    <property type="protein sequence ID" value="GGI26013.1"/>
    <property type="molecule type" value="Genomic_DNA"/>
</dbReference>
<dbReference type="InterPro" id="IPR011053">
    <property type="entry name" value="Single_hybrid_motif"/>
</dbReference>
<name>A0A410VIM8_9BRAD</name>
<dbReference type="EMBL" id="CP030058">
    <property type="protein sequence ID" value="QOZ64734.1"/>
    <property type="molecule type" value="Genomic_DNA"/>
</dbReference>
<dbReference type="Proteomes" id="UP000593880">
    <property type="component" value="Plasmid unnamed"/>
</dbReference>
<evidence type="ECO:0000256" key="3">
    <source>
        <dbReference type="ARBA" id="ARBA00017562"/>
    </source>
</evidence>
<geneLocation type="plasmid" evidence="13 14">
    <name>unnamed</name>
</geneLocation>
<dbReference type="PANTHER" id="PTHR45266">
    <property type="entry name" value="OXALOACETATE DECARBOXYLASE ALPHA CHAIN"/>
    <property type="match status" value="1"/>
</dbReference>
<evidence type="ECO:0000259" key="11">
    <source>
        <dbReference type="PROSITE" id="PS50968"/>
    </source>
</evidence>
<dbReference type="RefSeq" id="WP_128930126.1">
    <property type="nucleotide sequence ID" value="NZ_BMHC01000007.1"/>
</dbReference>
<feature type="domain" description="Lipoyl-binding" evidence="11">
    <location>
        <begin position="70"/>
        <end position="146"/>
    </location>
</feature>
<dbReference type="GO" id="GO:0006633">
    <property type="term" value="P:fatty acid biosynthetic process"/>
    <property type="evidence" value="ECO:0007669"/>
    <property type="project" value="UniProtKB-UniPathway"/>
</dbReference>
<gene>
    <name evidence="12" type="primary">accB</name>
    <name evidence="12" type="ORF">GCM10010987_37270</name>
    <name evidence="13" type="ORF">XH86_39565</name>
</gene>
<keyword evidence="13" id="KW-0614">Plasmid</keyword>
<dbReference type="GO" id="GO:0003989">
    <property type="term" value="F:acetyl-CoA carboxylase activity"/>
    <property type="evidence" value="ECO:0007669"/>
    <property type="project" value="InterPro"/>
</dbReference>
<evidence type="ECO:0000256" key="8">
    <source>
        <dbReference type="ARBA" id="ARBA00023267"/>
    </source>
</evidence>
<reference evidence="12" key="3">
    <citation type="submission" date="2022-12" db="EMBL/GenBank/DDBJ databases">
        <authorList>
            <person name="Sun Q."/>
            <person name="Zhou Y."/>
        </authorList>
    </citation>
    <scope>NUCLEOTIDE SEQUENCE</scope>
    <source>
        <strain evidence="12">CGMCC 1.15034</strain>
    </source>
</reference>
<evidence type="ECO:0000256" key="7">
    <source>
        <dbReference type="ARBA" id="ARBA00023160"/>
    </source>
</evidence>
<evidence type="ECO:0000256" key="4">
    <source>
        <dbReference type="ARBA" id="ARBA00022516"/>
    </source>
</evidence>
<dbReference type="PANTHER" id="PTHR45266:SF3">
    <property type="entry name" value="OXALOACETATE DECARBOXYLASE ALPHA CHAIN"/>
    <property type="match status" value="1"/>
</dbReference>
<keyword evidence="5 9" id="KW-0276">Fatty acid metabolism</keyword>
<evidence type="ECO:0000313" key="14">
    <source>
        <dbReference type="Proteomes" id="UP000593880"/>
    </source>
</evidence>
<keyword evidence="8 9" id="KW-0092">Biotin</keyword>
<keyword evidence="7 9" id="KW-0275">Fatty acid biosynthesis</keyword>
<feature type="compositionally biased region" description="Low complexity" evidence="10">
    <location>
        <begin position="41"/>
        <end position="54"/>
    </location>
</feature>